<dbReference type="Proteomes" id="UP001175001">
    <property type="component" value="Unassembled WGS sequence"/>
</dbReference>
<keyword evidence="2" id="KW-0732">Signal</keyword>
<feature type="compositionally biased region" description="Gly residues" evidence="1">
    <location>
        <begin position="438"/>
        <end position="463"/>
    </location>
</feature>
<organism evidence="3 4">
    <name type="scientific">Lasiodiplodia hormozganensis</name>
    <dbReference type="NCBI Taxonomy" id="869390"/>
    <lineage>
        <taxon>Eukaryota</taxon>
        <taxon>Fungi</taxon>
        <taxon>Dikarya</taxon>
        <taxon>Ascomycota</taxon>
        <taxon>Pezizomycotina</taxon>
        <taxon>Dothideomycetes</taxon>
        <taxon>Dothideomycetes incertae sedis</taxon>
        <taxon>Botryosphaeriales</taxon>
        <taxon>Botryosphaeriaceae</taxon>
        <taxon>Lasiodiplodia</taxon>
    </lineage>
</organism>
<sequence>MSLRGRMCNPTIFSLLVAAYSAGAWALPQSTVVVGTNIACFTEPGDAGCTSDTAWLVPLPIPHDYTWENTATSFAPEGTTSTATESSQNHPDSTSTTTTLAFHQQPQQLALDPSPAPGPRHPNLARRDLPPRPTPTPIAITLSGGAAPLTLNPAGSVYVVNGNPSATLAPGPNGSATTLTLPGGTVLAMMKSDELADDAGPYLVVAQAPGGAQAVATVPPPPAPIPSNGGDDRGGPGGRGGGGGGGGPGGGGKGDGPSPAEQSAAAAAASAAVVTVGALELSPAGGSGAYNVLKSVSGGGVGVAATLAPGGSVTVDGVVVALRTDGPSGQTVVVTGREGGGEATAPAATVTATERAPAGSDGGNNPPVAVGNLTFLPAGSAYWIAEGTRTWTVMTGASVTVGGTVVGLTTDAGGKTVVVENAGNQTATAPASTVATLGPGGSGGTPVGQASGGQGGGGGGGGPLMTSDRMGAPVATNGVPTSAGASHGIRNLWSNEALWTGWIVGLLLFINI</sequence>
<name>A0AA39YK32_9PEZI</name>
<dbReference type="AlphaFoldDB" id="A0AA39YK32"/>
<evidence type="ECO:0000313" key="3">
    <source>
        <dbReference type="EMBL" id="KAK0653769.1"/>
    </source>
</evidence>
<accession>A0AA39YK32</accession>
<protein>
    <submittedName>
        <fullName evidence="3">Uncharacterized protein</fullName>
    </submittedName>
</protein>
<dbReference type="EMBL" id="JAUJDW010000025">
    <property type="protein sequence ID" value="KAK0653769.1"/>
    <property type="molecule type" value="Genomic_DNA"/>
</dbReference>
<reference evidence="3" key="1">
    <citation type="submission" date="2023-06" db="EMBL/GenBank/DDBJ databases">
        <title>Multi-omics analyses reveal the molecular pathogenesis toolkit of Lasiodiplodia hormozganensis, a cross-kingdom pathogen.</title>
        <authorList>
            <person name="Felix C."/>
            <person name="Meneses R."/>
            <person name="Goncalves M.F.M."/>
            <person name="Tilleman L."/>
            <person name="Duarte A.S."/>
            <person name="Jorrin-Novo J.V."/>
            <person name="Van De Peer Y."/>
            <person name="Deforce D."/>
            <person name="Van Nieuwerburgh F."/>
            <person name="Esteves A.C."/>
            <person name="Alves A."/>
        </authorList>
    </citation>
    <scope>NUCLEOTIDE SEQUENCE</scope>
    <source>
        <strain evidence="3">CBS 339.90</strain>
    </source>
</reference>
<proteinExistence type="predicted"/>
<gene>
    <name evidence="3" type="ORF">DIS24_g5743</name>
</gene>
<comment type="caution">
    <text evidence="3">The sequence shown here is derived from an EMBL/GenBank/DDBJ whole genome shotgun (WGS) entry which is preliminary data.</text>
</comment>
<evidence type="ECO:0000256" key="2">
    <source>
        <dbReference type="SAM" id="SignalP"/>
    </source>
</evidence>
<feature type="signal peptide" evidence="2">
    <location>
        <begin position="1"/>
        <end position="26"/>
    </location>
</feature>
<feature type="region of interest" description="Disordered" evidence="1">
    <location>
        <begin position="438"/>
        <end position="470"/>
    </location>
</feature>
<feature type="region of interest" description="Disordered" evidence="1">
    <location>
        <begin position="213"/>
        <end position="263"/>
    </location>
</feature>
<feature type="compositionally biased region" description="Gly residues" evidence="1">
    <location>
        <begin position="235"/>
        <end position="255"/>
    </location>
</feature>
<feature type="region of interest" description="Disordered" evidence="1">
    <location>
        <begin position="73"/>
        <end position="137"/>
    </location>
</feature>
<evidence type="ECO:0000313" key="4">
    <source>
        <dbReference type="Proteomes" id="UP001175001"/>
    </source>
</evidence>
<keyword evidence="4" id="KW-1185">Reference proteome</keyword>
<evidence type="ECO:0000256" key="1">
    <source>
        <dbReference type="SAM" id="MobiDB-lite"/>
    </source>
</evidence>
<feature type="compositionally biased region" description="Polar residues" evidence="1">
    <location>
        <begin position="73"/>
        <end position="108"/>
    </location>
</feature>
<feature type="chain" id="PRO_5041296632" evidence="2">
    <location>
        <begin position="27"/>
        <end position="512"/>
    </location>
</feature>